<organism evidence="1 2">
    <name type="scientific">Trifolium medium</name>
    <dbReference type="NCBI Taxonomy" id="97028"/>
    <lineage>
        <taxon>Eukaryota</taxon>
        <taxon>Viridiplantae</taxon>
        <taxon>Streptophyta</taxon>
        <taxon>Embryophyta</taxon>
        <taxon>Tracheophyta</taxon>
        <taxon>Spermatophyta</taxon>
        <taxon>Magnoliopsida</taxon>
        <taxon>eudicotyledons</taxon>
        <taxon>Gunneridae</taxon>
        <taxon>Pentapetalae</taxon>
        <taxon>rosids</taxon>
        <taxon>fabids</taxon>
        <taxon>Fabales</taxon>
        <taxon>Fabaceae</taxon>
        <taxon>Papilionoideae</taxon>
        <taxon>50 kb inversion clade</taxon>
        <taxon>NPAAA clade</taxon>
        <taxon>Hologalegina</taxon>
        <taxon>IRL clade</taxon>
        <taxon>Trifolieae</taxon>
        <taxon>Trifolium</taxon>
    </lineage>
</organism>
<feature type="non-terminal residue" evidence="1">
    <location>
        <position position="1"/>
    </location>
</feature>
<evidence type="ECO:0000313" key="1">
    <source>
        <dbReference type="EMBL" id="MCI80932.1"/>
    </source>
</evidence>
<comment type="caution">
    <text evidence="1">The sequence shown here is derived from an EMBL/GenBank/DDBJ whole genome shotgun (WGS) entry which is preliminary data.</text>
</comment>
<reference evidence="1 2" key="1">
    <citation type="journal article" date="2018" name="Front. Plant Sci.">
        <title>Red Clover (Trifolium pratense) and Zigzag Clover (T. medium) - A Picture of Genomic Similarities and Differences.</title>
        <authorList>
            <person name="Dluhosova J."/>
            <person name="Istvanek J."/>
            <person name="Nedelnik J."/>
            <person name="Repkova J."/>
        </authorList>
    </citation>
    <scope>NUCLEOTIDE SEQUENCE [LARGE SCALE GENOMIC DNA]</scope>
    <source>
        <strain evidence="2">cv. 10/8</strain>
        <tissue evidence="1">Leaf</tissue>
    </source>
</reference>
<accession>A0A392V0K2</accession>
<dbReference type="AlphaFoldDB" id="A0A392V0K2"/>
<name>A0A392V0K2_9FABA</name>
<proteinExistence type="predicted"/>
<evidence type="ECO:0000313" key="2">
    <source>
        <dbReference type="Proteomes" id="UP000265520"/>
    </source>
</evidence>
<protein>
    <submittedName>
        <fullName evidence="1">Uncharacterized protein</fullName>
    </submittedName>
</protein>
<keyword evidence="2" id="KW-1185">Reference proteome</keyword>
<dbReference type="EMBL" id="LXQA011006729">
    <property type="protein sequence ID" value="MCI80932.1"/>
    <property type="molecule type" value="Genomic_DNA"/>
</dbReference>
<sequence>QDLLLEVLEQSLAQEQEQQWELIQVGETLEELAEYVLLCVLEPVMFQLLVPL</sequence>
<dbReference type="Proteomes" id="UP000265520">
    <property type="component" value="Unassembled WGS sequence"/>
</dbReference>